<reference evidence="4 5" key="1">
    <citation type="submission" date="2018-11" db="EMBL/GenBank/DDBJ databases">
        <title>Genome sequencing of Paenibacillus sp. KCOM 3021 (= ChDC PVNT-B20).</title>
        <authorList>
            <person name="Kook J.-K."/>
            <person name="Park S.-N."/>
            <person name="Lim Y.K."/>
        </authorList>
    </citation>
    <scope>NUCLEOTIDE SEQUENCE [LARGE SCALE GENOMIC DNA]</scope>
    <source>
        <strain evidence="4 5">KCOM 3021</strain>
    </source>
</reference>
<evidence type="ECO:0000313" key="5">
    <source>
        <dbReference type="Proteomes" id="UP000267017"/>
    </source>
</evidence>
<sequence length="314" mass="35162">MADEMSQLAQLIYNHSKKDGTFSQSISGLYTRRYSKISTDWEKSFYMPSIIIVAQGVKAVRMGKEIFQIGRSHMLMIPVAVPVALKTIEANSQQPFLAVGLTLEPEKIAEFIPKIYPQGLPAVQTRSVGYVTETDIGIINAVTRLMECLHNPSDTELLAPIVKDEILVRLLRSQIGIHIAEMGFADTGVRQVAKAIEWLRNNFNEPMKVSELARLAHMSVSVFHKHFKEVTSMSPLKYQKELRLQEARNLMLSRQMDAVTASQLVGYASASQFSRDYSSYFGNPPKRDIAKLEQRLNASNDITFTSGESGNKSS</sequence>
<keyword evidence="1" id="KW-0805">Transcription regulation</keyword>
<dbReference type="Pfam" id="PF06719">
    <property type="entry name" value="AraC_N"/>
    <property type="match status" value="1"/>
</dbReference>
<evidence type="ECO:0000313" key="4">
    <source>
        <dbReference type="EMBL" id="RRJ62846.1"/>
    </source>
</evidence>
<comment type="caution">
    <text evidence="4">The sequence shown here is derived from an EMBL/GenBank/DDBJ whole genome shotgun (WGS) entry which is preliminary data.</text>
</comment>
<dbReference type="InterPro" id="IPR009057">
    <property type="entry name" value="Homeodomain-like_sf"/>
</dbReference>
<evidence type="ECO:0000256" key="1">
    <source>
        <dbReference type="ARBA" id="ARBA00023015"/>
    </source>
</evidence>
<accession>A0A3P3TYR3</accession>
<dbReference type="SUPFAM" id="SSF46689">
    <property type="entry name" value="Homeodomain-like"/>
    <property type="match status" value="2"/>
</dbReference>
<evidence type="ECO:0000259" key="3">
    <source>
        <dbReference type="PROSITE" id="PS01124"/>
    </source>
</evidence>
<proteinExistence type="predicted"/>
<dbReference type="InterPro" id="IPR009594">
    <property type="entry name" value="Tscrpt_reg_HTH_AraC_N"/>
</dbReference>
<evidence type="ECO:0000256" key="2">
    <source>
        <dbReference type="ARBA" id="ARBA00023163"/>
    </source>
</evidence>
<keyword evidence="2" id="KW-0804">Transcription</keyword>
<dbReference type="SMART" id="SM00342">
    <property type="entry name" value="HTH_ARAC"/>
    <property type="match status" value="1"/>
</dbReference>
<dbReference type="EMBL" id="RRCN01000001">
    <property type="protein sequence ID" value="RRJ62846.1"/>
    <property type="molecule type" value="Genomic_DNA"/>
</dbReference>
<dbReference type="Proteomes" id="UP000267017">
    <property type="component" value="Unassembled WGS sequence"/>
</dbReference>
<feature type="domain" description="HTH araC/xylS-type" evidence="3">
    <location>
        <begin position="193"/>
        <end position="291"/>
    </location>
</feature>
<dbReference type="RefSeq" id="WP_128630732.1">
    <property type="nucleotide sequence ID" value="NZ_RRCN01000001.1"/>
</dbReference>
<dbReference type="PANTHER" id="PTHR43436:SF1">
    <property type="entry name" value="TRANSCRIPTIONAL REGULATORY PROTEIN"/>
    <property type="match status" value="1"/>
</dbReference>
<organism evidence="4 5">
    <name type="scientific">Paenibacillus oralis</name>
    <dbReference type="NCBI Taxonomy" id="2490856"/>
    <lineage>
        <taxon>Bacteria</taxon>
        <taxon>Bacillati</taxon>
        <taxon>Bacillota</taxon>
        <taxon>Bacilli</taxon>
        <taxon>Bacillales</taxon>
        <taxon>Paenibacillaceae</taxon>
        <taxon>Paenibacillus</taxon>
    </lineage>
</organism>
<dbReference type="Gene3D" id="1.10.10.60">
    <property type="entry name" value="Homeodomain-like"/>
    <property type="match status" value="2"/>
</dbReference>
<dbReference type="AlphaFoldDB" id="A0A3P3TYR3"/>
<dbReference type="GO" id="GO:0043565">
    <property type="term" value="F:sequence-specific DNA binding"/>
    <property type="evidence" value="ECO:0007669"/>
    <property type="project" value="InterPro"/>
</dbReference>
<dbReference type="PROSITE" id="PS01124">
    <property type="entry name" value="HTH_ARAC_FAMILY_2"/>
    <property type="match status" value="1"/>
</dbReference>
<keyword evidence="5" id="KW-1185">Reference proteome</keyword>
<name>A0A3P3TYR3_9BACL</name>
<dbReference type="OrthoDB" id="34150at2"/>
<gene>
    <name evidence="4" type="ORF">EHV15_07785</name>
</gene>
<dbReference type="Pfam" id="PF12833">
    <property type="entry name" value="HTH_18"/>
    <property type="match status" value="1"/>
</dbReference>
<dbReference type="PANTHER" id="PTHR43436">
    <property type="entry name" value="ARAC-FAMILY TRANSCRIPTIONAL REGULATOR"/>
    <property type="match status" value="1"/>
</dbReference>
<protein>
    <submittedName>
        <fullName evidence="4">AraC family transcriptional regulator</fullName>
    </submittedName>
</protein>
<dbReference type="GO" id="GO:0003700">
    <property type="term" value="F:DNA-binding transcription factor activity"/>
    <property type="evidence" value="ECO:0007669"/>
    <property type="project" value="InterPro"/>
</dbReference>
<dbReference type="InterPro" id="IPR018060">
    <property type="entry name" value="HTH_AraC"/>
</dbReference>